<comment type="similarity">
    <text evidence="3 11">Belongs to the phospholipase D family. C2-PLD subfamily.</text>
</comment>
<dbReference type="Pfam" id="PF00168">
    <property type="entry name" value="C2"/>
    <property type="match status" value="1"/>
</dbReference>
<dbReference type="InterPro" id="IPR001736">
    <property type="entry name" value="PLipase_D/transphosphatidylase"/>
</dbReference>
<keyword evidence="10" id="KW-0443">Lipid metabolism</keyword>
<proteinExistence type="inferred from homology"/>
<dbReference type="SUPFAM" id="SSF49562">
    <property type="entry name" value="C2 domain (Calcium/lipid-binding domain, CaLB)"/>
    <property type="match status" value="1"/>
</dbReference>
<comment type="function">
    <text evidence="11">Hydrolyzes glycerol-phospholipids at the terminal phosphodiesteric bond.</text>
</comment>
<dbReference type="GO" id="GO:0009395">
    <property type="term" value="P:phospholipid catabolic process"/>
    <property type="evidence" value="ECO:0007669"/>
    <property type="project" value="TreeGrafter"/>
</dbReference>
<evidence type="ECO:0000313" key="15">
    <source>
        <dbReference type="EMBL" id="KAF3966637.1"/>
    </source>
</evidence>
<name>A0A8J4R7E1_9ROSI</name>
<dbReference type="InterPro" id="IPR011402">
    <property type="entry name" value="PLipase_D_pln"/>
</dbReference>
<dbReference type="CDD" id="cd04015">
    <property type="entry name" value="C2_plant_PLD"/>
    <property type="match status" value="1"/>
</dbReference>
<keyword evidence="16" id="KW-1185">Reference proteome</keyword>
<keyword evidence="6" id="KW-0677">Repeat</keyword>
<gene>
    <name evidence="15" type="ORF">CMV_009274</name>
</gene>
<evidence type="ECO:0000259" key="13">
    <source>
        <dbReference type="PROSITE" id="PS50004"/>
    </source>
</evidence>
<evidence type="ECO:0000256" key="8">
    <source>
        <dbReference type="ARBA" id="ARBA00022837"/>
    </source>
</evidence>
<sequence length="856" mass="96613">MGSNSNNDYMALCNGVSSSKEPVFMHGELNLWILEAKSLPNMDLTSERMRKCFSVFGPWPALPTTRTGKHASITSDPYVSVCLAGATVAQTGVIENCENPLWDEHFCVPVAHPVVKLEFHVKDNDILGAELIGVVEISVEKILSGSVINDWFPIIGHYGNCLKPYPELHVSVHFRPIEQISLHKNGVGAGPDYRGVPDSYFPLRKGGSVILYQDAHVPDGMLPEISLDGGKVYKHGKCWEEICQAILEAHHLIYVIGWSIYHHVKLVRESSKRLPAEGELSLGDLLKYKSQEGVRVIMMIWDDKTSHDKFLLKTEGVMQTHDEETKKFFKHSSVHCVLAPRYASNKLSIFKQQVVGTLFTHHQKCVVLDTQASGNNRKITAFIGGLDLCDGRYDTPEHRLFGDLDTVFKNDFHNPTFPSCVNGPRQPWHDLHCKIEGPAAYDILTNFEQRWRKTKWRDFRLKKVTKWHDDSLIKIDRLSWMVTPSSGPDGDHNVRVSDEKDPENWHVQVFRSIDSGSVKGFPKGVHEAEAQKLVCAKNLKVDKSIHTAYVKAIRSAQHFIYIENQYFLGSSYYWPSYKNAGADNLIPMELALKIASKISANESFAVYIVIPLWPEGVPTSASVQEILFWQGQTMAMMYKIVAQALEKAGLSDHYHPRDYLNFYCLGKREASSSRSSSSRSPSQRNQQTENRALAAAQKFGRFMIYVHAKGMIVDDEYIIMGSANINQRSLDGSRDTEIAMGAYQPNYTWAGKNSHPHGQVYGYRMSLWAEHLCKLEDTFREPQSIECVRHVNKIATYNWEAFVAEEEKEMKGNLMLYPVQVSRDGNVSSLSGYESFPDVGGFTALSLSSKSSKNFD</sequence>
<dbReference type="GO" id="GO:0005886">
    <property type="term" value="C:plasma membrane"/>
    <property type="evidence" value="ECO:0007669"/>
    <property type="project" value="TreeGrafter"/>
</dbReference>
<dbReference type="PIRSF" id="PIRSF036470">
    <property type="entry name" value="PLD_plant"/>
    <property type="match status" value="1"/>
</dbReference>
<evidence type="ECO:0000256" key="7">
    <source>
        <dbReference type="ARBA" id="ARBA00022801"/>
    </source>
</evidence>
<dbReference type="InterPro" id="IPR035892">
    <property type="entry name" value="C2_domain_sf"/>
</dbReference>
<dbReference type="EMBL" id="JRKL02001016">
    <property type="protein sequence ID" value="KAF3966637.1"/>
    <property type="molecule type" value="Genomic_DNA"/>
</dbReference>
<evidence type="ECO:0000256" key="3">
    <source>
        <dbReference type="ARBA" id="ARBA00010683"/>
    </source>
</evidence>
<dbReference type="GO" id="GO:0004630">
    <property type="term" value="F:phospholipase D activity"/>
    <property type="evidence" value="ECO:0007669"/>
    <property type="project" value="UniProtKB-EC"/>
</dbReference>
<organism evidence="15 16">
    <name type="scientific">Castanea mollissima</name>
    <name type="common">Chinese chestnut</name>
    <dbReference type="NCBI Taxonomy" id="60419"/>
    <lineage>
        <taxon>Eukaryota</taxon>
        <taxon>Viridiplantae</taxon>
        <taxon>Streptophyta</taxon>
        <taxon>Embryophyta</taxon>
        <taxon>Tracheophyta</taxon>
        <taxon>Spermatophyta</taxon>
        <taxon>Magnoliopsida</taxon>
        <taxon>eudicotyledons</taxon>
        <taxon>Gunneridae</taxon>
        <taxon>Pentapetalae</taxon>
        <taxon>rosids</taxon>
        <taxon>fabids</taxon>
        <taxon>Fagales</taxon>
        <taxon>Fagaceae</taxon>
        <taxon>Castanea</taxon>
    </lineage>
</organism>
<keyword evidence="8 11" id="KW-0106">Calcium</keyword>
<feature type="domain" description="C2" evidence="13">
    <location>
        <begin position="10"/>
        <end position="152"/>
    </location>
</feature>
<comment type="caution">
    <text evidence="15">The sequence shown here is derived from an EMBL/GenBank/DDBJ whole genome shotgun (WGS) entry which is preliminary data.</text>
</comment>
<dbReference type="InterPro" id="IPR015679">
    <property type="entry name" value="PLipase_D_fam"/>
</dbReference>
<feature type="compositionally biased region" description="Low complexity" evidence="12">
    <location>
        <begin position="672"/>
        <end position="687"/>
    </location>
</feature>
<evidence type="ECO:0000256" key="12">
    <source>
        <dbReference type="SAM" id="MobiDB-lite"/>
    </source>
</evidence>
<reference evidence="15" key="1">
    <citation type="submission" date="2020-03" db="EMBL/GenBank/DDBJ databases">
        <title>Castanea mollissima Vanexum genome sequencing.</title>
        <authorList>
            <person name="Staton M."/>
        </authorList>
    </citation>
    <scope>NUCLEOTIDE SEQUENCE</scope>
    <source>
        <tissue evidence="15">Leaf</tissue>
    </source>
</reference>
<feature type="domain" description="PLD phosphodiesterase" evidence="14">
    <location>
        <begin position="357"/>
        <end position="392"/>
    </location>
</feature>
<dbReference type="PROSITE" id="PS50004">
    <property type="entry name" value="C2"/>
    <property type="match status" value="1"/>
</dbReference>
<dbReference type="PANTHER" id="PTHR18896:SF153">
    <property type="entry name" value="PHOSPHOLIPASE D"/>
    <property type="match status" value="1"/>
</dbReference>
<evidence type="ECO:0000256" key="4">
    <source>
        <dbReference type="ARBA" id="ARBA00012027"/>
    </source>
</evidence>
<dbReference type="GO" id="GO:0046470">
    <property type="term" value="P:phosphatidylcholine metabolic process"/>
    <property type="evidence" value="ECO:0007669"/>
    <property type="project" value="InterPro"/>
</dbReference>
<dbReference type="OrthoDB" id="14911at2759"/>
<dbReference type="SMART" id="SM00239">
    <property type="entry name" value="C2"/>
    <property type="match status" value="1"/>
</dbReference>
<feature type="domain" description="PLD phosphodiesterase" evidence="14">
    <location>
        <begin position="702"/>
        <end position="729"/>
    </location>
</feature>
<comment type="catalytic activity">
    <reaction evidence="1 11">
        <text>a 1,2-diacyl-sn-glycero-3-phosphocholine + H2O = a 1,2-diacyl-sn-glycero-3-phosphate + choline + H(+)</text>
        <dbReference type="Rhea" id="RHEA:14445"/>
        <dbReference type="ChEBI" id="CHEBI:15354"/>
        <dbReference type="ChEBI" id="CHEBI:15377"/>
        <dbReference type="ChEBI" id="CHEBI:15378"/>
        <dbReference type="ChEBI" id="CHEBI:57643"/>
        <dbReference type="ChEBI" id="CHEBI:58608"/>
        <dbReference type="EC" id="3.1.4.4"/>
    </reaction>
</comment>
<protein>
    <recommendedName>
        <fullName evidence="4 11">Phospholipase D</fullName>
        <ecNumber evidence="4 11">3.1.4.4</ecNumber>
    </recommendedName>
</protein>
<dbReference type="PANTHER" id="PTHR18896">
    <property type="entry name" value="PHOSPHOLIPASE D"/>
    <property type="match status" value="1"/>
</dbReference>
<dbReference type="EC" id="3.1.4.4" evidence="4 11"/>
<dbReference type="Gene3D" id="2.60.40.150">
    <property type="entry name" value="C2 domain"/>
    <property type="match status" value="1"/>
</dbReference>
<evidence type="ECO:0000256" key="9">
    <source>
        <dbReference type="ARBA" id="ARBA00022963"/>
    </source>
</evidence>
<keyword evidence="9 11" id="KW-0442">Lipid degradation</keyword>
<dbReference type="InterPro" id="IPR000008">
    <property type="entry name" value="C2_dom"/>
</dbReference>
<dbReference type="SUPFAM" id="SSF56024">
    <property type="entry name" value="Phospholipase D/nuclease"/>
    <property type="match status" value="2"/>
</dbReference>
<keyword evidence="7 11" id="KW-0378">Hydrolase</keyword>
<evidence type="ECO:0000256" key="11">
    <source>
        <dbReference type="PIRNR" id="PIRNR036470"/>
    </source>
</evidence>
<keyword evidence="5" id="KW-0479">Metal-binding</keyword>
<dbReference type="Gene3D" id="3.30.870.10">
    <property type="entry name" value="Endonuclease Chain A"/>
    <property type="match status" value="2"/>
</dbReference>
<evidence type="ECO:0000256" key="6">
    <source>
        <dbReference type="ARBA" id="ARBA00022737"/>
    </source>
</evidence>
<feature type="region of interest" description="Disordered" evidence="12">
    <location>
        <begin position="671"/>
        <end position="690"/>
    </location>
</feature>
<dbReference type="Pfam" id="PF12357">
    <property type="entry name" value="PLD_C"/>
    <property type="match status" value="1"/>
</dbReference>
<evidence type="ECO:0000256" key="10">
    <source>
        <dbReference type="ARBA" id="ARBA00023098"/>
    </source>
</evidence>
<dbReference type="SMART" id="SM00155">
    <property type="entry name" value="PLDc"/>
    <property type="match status" value="2"/>
</dbReference>
<dbReference type="Proteomes" id="UP000737018">
    <property type="component" value="Unassembled WGS sequence"/>
</dbReference>
<dbReference type="FunFam" id="3.30.870.10:FF:000025">
    <property type="entry name" value="Phospholipase D delta"/>
    <property type="match status" value="1"/>
</dbReference>
<dbReference type="PROSITE" id="PS50035">
    <property type="entry name" value="PLD"/>
    <property type="match status" value="2"/>
</dbReference>
<evidence type="ECO:0000256" key="5">
    <source>
        <dbReference type="ARBA" id="ARBA00022723"/>
    </source>
</evidence>
<comment type="cofactor">
    <cofactor evidence="2 11">
        <name>Ca(2+)</name>
        <dbReference type="ChEBI" id="CHEBI:29108"/>
    </cofactor>
</comment>
<evidence type="ECO:0000256" key="1">
    <source>
        <dbReference type="ARBA" id="ARBA00000798"/>
    </source>
</evidence>
<dbReference type="GO" id="GO:0005509">
    <property type="term" value="F:calcium ion binding"/>
    <property type="evidence" value="ECO:0007669"/>
    <property type="project" value="InterPro"/>
</dbReference>
<accession>A0A8J4R7E1</accession>
<dbReference type="AlphaFoldDB" id="A0A8J4R7E1"/>
<evidence type="ECO:0000313" key="16">
    <source>
        <dbReference type="Proteomes" id="UP000737018"/>
    </source>
</evidence>
<dbReference type="Pfam" id="PF00614">
    <property type="entry name" value="PLDc"/>
    <property type="match status" value="1"/>
</dbReference>
<dbReference type="InterPro" id="IPR024632">
    <property type="entry name" value="PLipase_D_C"/>
</dbReference>
<evidence type="ECO:0000259" key="14">
    <source>
        <dbReference type="PROSITE" id="PS50035"/>
    </source>
</evidence>
<evidence type="ECO:0000256" key="2">
    <source>
        <dbReference type="ARBA" id="ARBA00001913"/>
    </source>
</evidence>